<reference evidence="3 4" key="1">
    <citation type="submission" date="2020-04" db="EMBL/GenBank/DDBJ databases">
        <title>Sequencing and Assembly of C. fimi.</title>
        <authorList>
            <person name="Ramsey A.R."/>
        </authorList>
    </citation>
    <scope>NUCLEOTIDE SEQUENCE [LARGE SCALE GENOMIC DNA]</scope>
    <source>
        <strain evidence="3 4">SB</strain>
    </source>
</reference>
<gene>
    <name evidence="3" type="ORF">HIR71_02035</name>
</gene>
<keyword evidence="4" id="KW-1185">Reference proteome</keyword>
<sequence>MLPVSPVLDDTTPRAGRTTVPRRPADPHALDAEGLGAADRAAGMLSAQVPDGASGHLVPVPGGEPAPGPGAVRTVRVEVEAGLPVEPNAFAATVMAVLNDPRGWGADGALSFARTDGEAELQVVLASPATVDALCAPLETVGQFSCARDGRAAINAARWAAAAPEFGLDRTLYRHYVVNHEVGHLLGEGHVDCPGAGLLAPVMQQQTVAVAPCVPNGWPYPTG</sequence>
<evidence type="ECO:0000313" key="4">
    <source>
        <dbReference type="Proteomes" id="UP000562124"/>
    </source>
</evidence>
<evidence type="ECO:0000256" key="1">
    <source>
        <dbReference type="SAM" id="MobiDB-lite"/>
    </source>
</evidence>
<name>A0A7Y0LVW3_CELFI</name>
<dbReference type="AlphaFoldDB" id="A0A7Y0LVW3"/>
<protein>
    <submittedName>
        <fullName evidence="3">DUF3152 domain-containing protein</fullName>
    </submittedName>
</protein>
<feature type="region of interest" description="Disordered" evidence="1">
    <location>
        <begin position="1"/>
        <end position="30"/>
    </location>
</feature>
<dbReference type="Pfam" id="PF11350">
    <property type="entry name" value="DUF3152"/>
    <property type="match status" value="1"/>
</dbReference>
<dbReference type="SUPFAM" id="SSF55486">
    <property type="entry name" value="Metalloproteases ('zincins'), catalytic domain"/>
    <property type="match status" value="1"/>
</dbReference>
<dbReference type="EMBL" id="JABCJJ010000002">
    <property type="protein sequence ID" value="NMR19015.1"/>
    <property type="molecule type" value="Genomic_DNA"/>
</dbReference>
<dbReference type="Proteomes" id="UP000562124">
    <property type="component" value="Unassembled WGS sequence"/>
</dbReference>
<evidence type="ECO:0000313" key="3">
    <source>
        <dbReference type="EMBL" id="NMR19015.1"/>
    </source>
</evidence>
<accession>A0A7Y0LVW3</accession>
<dbReference type="InterPro" id="IPR022603">
    <property type="entry name" value="DUF3152"/>
</dbReference>
<evidence type="ECO:0000259" key="2">
    <source>
        <dbReference type="Pfam" id="PF11350"/>
    </source>
</evidence>
<feature type="domain" description="DUF3152" evidence="2">
    <location>
        <begin position="50"/>
        <end position="210"/>
    </location>
</feature>
<organism evidence="3 4">
    <name type="scientific">Cellulomonas fimi</name>
    <dbReference type="NCBI Taxonomy" id="1708"/>
    <lineage>
        <taxon>Bacteria</taxon>
        <taxon>Bacillati</taxon>
        <taxon>Actinomycetota</taxon>
        <taxon>Actinomycetes</taxon>
        <taxon>Micrococcales</taxon>
        <taxon>Cellulomonadaceae</taxon>
        <taxon>Cellulomonas</taxon>
    </lineage>
</organism>
<proteinExistence type="predicted"/>
<comment type="caution">
    <text evidence="3">The sequence shown here is derived from an EMBL/GenBank/DDBJ whole genome shotgun (WGS) entry which is preliminary data.</text>
</comment>